<dbReference type="PANTHER" id="PTHR34047">
    <property type="entry name" value="NUCLEAR INTRON MATURASE 1, MITOCHONDRIAL-RELATED"/>
    <property type="match status" value="1"/>
</dbReference>
<comment type="caution">
    <text evidence="3">The sequence shown here is derived from an EMBL/GenBank/DDBJ whole genome shotgun (WGS) entry which is preliminary data.</text>
</comment>
<evidence type="ECO:0000259" key="2">
    <source>
        <dbReference type="PROSITE" id="PS50878"/>
    </source>
</evidence>
<organism evidence="3 4">
    <name type="scientific">Paraburkholderia aspalathi</name>
    <dbReference type="NCBI Taxonomy" id="1324617"/>
    <lineage>
        <taxon>Bacteria</taxon>
        <taxon>Pseudomonadati</taxon>
        <taxon>Pseudomonadota</taxon>
        <taxon>Betaproteobacteria</taxon>
        <taxon>Burkholderiales</taxon>
        <taxon>Burkholderiaceae</taxon>
        <taxon>Paraburkholderia</taxon>
    </lineage>
</organism>
<dbReference type="InterPro" id="IPR043502">
    <property type="entry name" value="DNA/RNA_pol_sf"/>
</dbReference>
<gene>
    <name evidence="3" type="ORF">R69658_08227</name>
</gene>
<protein>
    <recommendedName>
        <fullName evidence="2">Reverse transcriptase domain-containing protein</fullName>
    </recommendedName>
</protein>
<proteinExistence type="inferred from homology"/>
<dbReference type="SUPFAM" id="SSF56672">
    <property type="entry name" value="DNA/RNA polymerases"/>
    <property type="match status" value="1"/>
</dbReference>
<sequence length="273" mass="31329">MISFDRVNHDILMSRVAKRVSDRRVLKLIRSFLRAGVLENGLAGTTDEGAPQGGPLSPLLSNLMLDDLDKLLERRGLRFVRYADDCNVYVRSERAGQRVMAGLKAFLTGRLKLKVNESKSAVARPHTRKFLGFTFLDRGQVKRRIAPKALARFKERIRELVQHARGISIEQLLERLKRYLTGWRGYFGFCETPSTLQRLDEWVRRRVRCAFWKQWKNSSTRFRELTNRGVPRDLAAQTVGSPHAAWRLSNSPALQRALTIRYLGSLGLPSLRT</sequence>
<evidence type="ECO:0000313" key="3">
    <source>
        <dbReference type="EMBL" id="CAE6872390.1"/>
    </source>
</evidence>
<dbReference type="EMBL" id="CAJNAU010000311">
    <property type="protein sequence ID" value="CAE6872390.1"/>
    <property type="molecule type" value="Genomic_DNA"/>
</dbReference>
<dbReference type="InterPro" id="IPR051083">
    <property type="entry name" value="GrpII_Intron_Splice-Mob/Def"/>
</dbReference>
<accession>A0ABN7NDD7</accession>
<evidence type="ECO:0000256" key="1">
    <source>
        <dbReference type="ARBA" id="ARBA00034120"/>
    </source>
</evidence>
<dbReference type="RefSeq" id="WP_244862878.1">
    <property type="nucleotide sequence ID" value="NZ_CAJNAU010000311.1"/>
</dbReference>
<name>A0ABN7NDD7_9BURK</name>
<dbReference type="PROSITE" id="PS50878">
    <property type="entry name" value="RT_POL"/>
    <property type="match status" value="1"/>
</dbReference>
<comment type="similarity">
    <text evidence="1">Belongs to the bacterial reverse transcriptase family.</text>
</comment>
<evidence type="ECO:0000313" key="4">
    <source>
        <dbReference type="Proteomes" id="UP000674425"/>
    </source>
</evidence>
<keyword evidence="4" id="KW-1185">Reference proteome</keyword>
<dbReference type="InterPro" id="IPR013597">
    <property type="entry name" value="Mat_intron_G2"/>
</dbReference>
<dbReference type="Pfam" id="PF08388">
    <property type="entry name" value="GIIM"/>
    <property type="match status" value="1"/>
</dbReference>
<reference evidence="3 4" key="1">
    <citation type="submission" date="2021-02" db="EMBL/GenBank/DDBJ databases">
        <authorList>
            <person name="Vanwijnsberghe S."/>
        </authorList>
    </citation>
    <scope>NUCLEOTIDE SEQUENCE [LARGE SCALE GENOMIC DNA]</scope>
    <source>
        <strain evidence="3 4">R-69658</strain>
    </source>
</reference>
<dbReference type="Pfam" id="PF00078">
    <property type="entry name" value="RVT_1"/>
    <property type="match status" value="1"/>
</dbReference>
<dbReference type="Proteomes" id="UP000674425">
    <property type="component" value="Unassembled WGS sequence"/>
</dbReference>
<dbReference type="InterPro" id="IPR000477">
    <property type="entry name" value="RT_dom"/>
</dbReference>
<feature type="domain" description="Reverse transcriptase" evidence="2">
    <location>
        <begin position="1"/>
        <end position="135"/>
    </location>
</feature>
<dbReference type="CDD" id="cd01651">
    <property type="entry name" value="RT_G2_intron"/>
    <property type="match status" value="1"/>
</dbReference>
<dbReference type="PANTHER" id="PTHR34047:SF8">
    <property type="entry name" value="PROTEIN YKFC"/>
    <property type="match status" value="1"/>
</dbReference>